<reference evidence="7" key="1">
    <citation type="submission" date="2022-11" db="UniProtKB">
        <authorList>
            <consortium name="WormBaseParasite"/>
        </authorList>
    </citation>
    <scope>IDENTIFICATION</scope>
</reference>
<dbReference type="InterPro" id="IPR047886">
    <property type="entry name" value="ARHGAP20-like_RhoGAP"/>
</dbReference>
<dbReference type="CDD" id="cd04402">
    <property type="entry name" value="RhoGAP_ARHGAP20"/>
    <property type="match status" value="1"/>
</dbReference>
<keyword evidence="1" id="KW-0343">GTPase activation</keyword>
<evidence type="ECO:0000313" key="7">
    <source>
        <dbReference type="WBParaSite" id="PSAMB.scaffold798size41182.g8834.t1"/>
    </source>
</evidence>
<dbReference type="WBParaSite" id="PSAMB.scaffold798size41182.g8834.t1">
    <property type="protein sequence ID" value="PSAMB.scaffold798size41182.g8834.t1"/>
    <property type="gene ID" value="PSAMB.scaffold798size41182.g8834"/>
</dbReference>
<proteinExistence type="predicted"/>
<dbReference type="Pfam" id="PF00620">
    <property type="entry name" value="RhoGAP"/>
    <property type="match status" value="1"/>
</dbReference>
<dbReference type="PROSITE" id="PS50200">
    <property type="entry name" value="RA"/>
    <property type="match status" value="1"/>
</dbReference>
<dbReference type="SUPFAM" id="SSF48350">
    <property type="entry name" value="GTPase activation domain, GAP"/>
    <property type="match status" value="1"/>
</dbReference>
<organism evidence="6 7">
    <name type="scientific">Plectus sambesii</name>
    <dbReference type="NCBI Taxonomy" id="2011161"/>
    <lineage>
        <taxon>Eukaryota</taxon>
        <taxon>Metazoa</taxon>
        <taxon>Ecdysozoa</taxon>
        <taxon>Nematoda</taxon>
        <taxon>Chromadorea</taxon>
        <taxon>Plectida</taxon>
        <taxon>Plectina</taxon>
        <taxon>Plectoidea</taxon>
        <taxon>Plectidae</taxon>
        <taxon>Plectus</taxon>
    </lineage>
</organism>
<dbReference type="InterPro" id="IPR011993">
    <property type="entry name" value="PH-like_dom_sf"/>
</dbReference>
<feature type="domain" description="Ras-associating" evidence="4">
    <location>
        <begin position="196"/>
        <end position="310"/>
    </location>
</feature>
<protein>
    <submittedName>
        <fullName evidence="7">Uncharacterized protein</fullName>
    </submittedName>
</protein>
<feature type="compositionally biased region" description="Polar residues" evidence="3">
    <location>
        <begin position="834"/>
        <end position="852"/>
    </location>
</feature>
<dbReference type="Pfam" id="PF22286">
    <property type="entry name" value="RHG20_PH"/>
    <property type="match status" value="1"/>
</dbReference>
<dbReference type="PANTHER" id="PTHR23179:SF3">
    <property type="entry name" value="RHO GTPASE-ACTIVATING PROTEIN 20"/>
    <property type="match status" value="1"/>
</dbReference>
<dbReference type="Gene3D" id="1.10.555.10">
    <property type="entry name" value="Rho GTPase activation protein"/>
    <property type="match status" value="1"/>
</dbReference>
<feature type="compositionally biased region" description="Polar residues" evidence="3">
    <location>
        <begin position="639"/>
        <end position="651"/>
    </location>
</feature>
<evidence type="ECO:0000313" key="6">
    <source>
        <dbReference type="Proteomes" id="UP000887566"/>
    </source>
</evidence>
<feature type="compositionally biased region" description="Low complexity" evidence="3">
    <location>
        <begin position="942"/>
        <end position="960"/>
    </location>
</feature>
<feature type="compositionally biased region" description="Basic and acidic residues" evidence="3">
    <location>
        <begin position="1126"/>
        <end position="1136"/>
    </location>
</feature>
<dbReference type="InterPro" id="IPR047887">
    <property type="entry name" value="ARHGAP20_PH"/>
</dbReference>
<dbReference type="PANTHER" id="PTHR23179">
    <property type="entry name" value="T-CELL ACTIVATION RHO GTPASE ACTIVATING PROTEIN-RELATED"/>
    <property type="match status" value="1"/>
</dbReference>
<evidence type="ECO:0000256" key="3">
    <source>
        <dbReference type="SAM" id="MobiDB-lite"/>
    </source>
</evidence>
<dbReference type="Proteomes" id="UP000887566">
    <property type="component" value="Unplaced"/>
</dbReference>
<feature type="region of interest" description="Disordered" evidence="3">
    <location>
        <begin position="733"/>
        <end position="761"/>
    </location>
</feature>
<dbReference type="InterPro" id="IPR000198">
    <property type="entry name" value="RhoGAP_dom"/>
</dbReference>
<dbReference type="PROSITE" id="PS50238">
    <property type="entry name" value="RHOGAP"/>
    <property type="match status" value="1"/>
</dbReference>
<dbReference type="Gene3D" id="2.30.29.30">
    <property type="entry name" value="Pleckstrin-homology domain (PH domain)/Phosphotyrosine-binding domain (PTB)"/>
    <property type="match status" value="1"/>
</dbReference>
<feature type="domain" description="Rho-GAP" evidence="5">
    <location>
        <begin position="359"/>
        <end position="545"/>
    </location>
</feature>
<evidence type="ECO:0000256" key="2">
    <source>
        <dbReference type="ARBA" id="ARBA00022553"/>
    </source>
</evidence>
<dbReference type="InterPro" id="IPR008936">
    <property type="entry name" value="Rho_GTPase_activation_prot"/>
</dbReference>
<feature type="compositionally biased region" description="Polar residues" evidence="3">
    <location>
        <begin position="1419"/>
        <end position="1428"/>
    </location>
</feature>
<feature type="compositionally biased region" description="Low complexity" evidence="3">
    <location>
        <begin position="1343"/>
        <end position="1359"/>
    </location>
</feature>
<evidence type="ECO:0000259" key="5">
    <source>
        <dbReference type="PROSITE" id="PS50238"/>
    </source>
</evidence>
<dbReference type="GO" id="GO:0005096">
    <property type="term" value="F:GTPase activator activity"/>
    <property type="evidence" value="ECO:0007669"/>
    <property type="project" value="UniProtKB-KW"/>
</dbReference>
<evidence type="ECO:0000259" key="4">
    <source>
        <dbReference type="PROSITE" id="PS50200"/>
    </source>
</evidence>
<keyword evidence="6" id="KW-1185">Reference proteome</keyword>
<dbReference type="InterPro" id="IPR000159">
    <property type="entry name" value="RA_dom"/>
</dbReference>
<feature type="compositionally biased region" description="Basic and acidic residues" evidence="3">
    <location>
        <begin position="994"/>
        <end position="1007"/>
    </location>
</feature>
<keyword evidence="2" id="KW-0597">Phosphoprotein</keyword>
<feature type="region of interest" description="Disordered" evidence="3">
    <location>
        <begin position="581"/>
        <end position="661"/>
    </location>
</feature>
<accession>A0A914XGQ0</accession>
<feature type="region of interest" description="Disordered" evidence="3">
    <location>
        <begin position="1062"/>
        <end position="1136"/>
    </location>
</feature>
<sequence>MKSLLPGLGGACARDKGGSPASHAGVFMDALASARVARGGGLFDMDASVGDDDAVSAIDSAPDTALRVCDVATALPAGCLPAVLDRALVLFRFLQRTDRFCVEQSPVGINYWRFSVLFRGVNSYKLKEKIRLCEVWIRSGGVEEVSECVRNPTNSFVVGWPTSNYVAEFESPIERNAWLALLEQTIGGEKERETPKVTTVKVYLKAPHKNTEVRRIPLNNLQTASDVKKIVVAEFDLNPDTPFQLWVHSAKENGPYPLFGHESPFAILMSHVRDSLQDSGHELTLREMEDLASVAAIGTKCRFVLRPRAHSAAPSARRSRLRRAAPGHLVSQIKKRVLSKTDSVDLGPPPAPVGAFFGQPLHQLTDDNSIPAPLMKMLGHIYREGGLVEGIFRKPPKQSTVKALKALLDDGKPVDFDGEHYPLVTASLLKDFLRNIPQKLLVSDLYYTWMSDVCDEQVQERKVQHARKLLSQLPPANYQLLRYLLCVLNHVAAMESTSKMSASSLSVCIGPSLLEKQNGAADVNDSVRRIPQLTQFLIEHVADLFGAETLNLFGPPPETLVAKPDSGEESDFGHLRQDFSSVDSLPVSGSSPGGSRPHSSSLVRNPANESRDSGLSENYLTDDGSHIPLMRTHAASVDRSPSSRPQAVRSFSETDDGDDPVTFVSAKSTSDLTVVSGTNLTAVESPSSRKRSALDDMHDNRRLSAAMMTHSWHPDLHLVDDWHPDLHLVDESAAPPTSSASHYRRASRQSTASSASPDFEPLDAAAVGGREASFLDEASPRVNGLRNSKRIAFGTLKRSESGEHLLLSEGAPPQAPQLPMMTLALPVNDSITVVSTSSSENSPGAGSVTIVTTPDRPPNLSRHGLYRGAVHHRPSPPLSGQSSLSPEDTSEAELDDMLPGPIVIRCNSKDDQSPPPLPSVEPPSADIYSVRKTNMSAHQTHSEASSSGASSLSSLNGSESSEAESTKQTSMMKPSPIWAPPILPPRRTSQGVQKEQRSVGVRRDTLGSHDSSTVTESSDDDEKTPVVSRENSRVQELQSSKARFLTTASDRRHVPVIPIGRPRYSWEASPQNDKTTRPADVPPPSTHHHRLAAAPTRRDHREGASRNGAPTEQKPLHKMQPPTYEETMRRRSLRGEETASEIIAARERISAVLSRKASNTLERSVPVIESVTIAARSYLNSTAPSASQSKVLVQARKLDRSRRKTLGGDEYRLLSELCAPPPTTAAPAATVSISSSGAANPPSRPTIIRSGSIERLDRLQQWREQRPIEINWSVNRLRSMFDEPRPSRLSDTSSRRLPWTKEVLTTTVDTNKVVYRTPVDSRTHLQWKSGMYPPATVRTYSSASALSPSLSPTASSYSSGSVRMSHSQANYPVVTPPPLQPDSTRAKTAYNRAPLRLSTCPQRPVGLVRSLASTFEGATASSPSSSNHKSGEISYV</sequence>
<feature type="region of interest" description="Disordered" evidence="3">
    <location>
        <begin position="1416"/>
        <end position="1436"/>
    </location>
</feature>
<dbReference type="Pfam" id="PF00788">
    <property type="entry name" value="RA"/>
    <property type="match status" value="1"/>
</dbReference>
<feature type="compositionally biased region" description="Low complexity" evidence="3">
    <location>
        <begin position="581"/>
        <end position="601"/>
    </location>
</feature>
<feature type="region of interest" description="Disordered" evidence="3">
    <location>
        <begin position="1343"/>
        <end position="1363"/>
    </location>
</feature>
<evidence type="ECO:0000256" key="1">
    <source>
        <dbReference type="ARBA" id="ARBA00022468"/>
    </source>
</evidence>
<name>A0A914XGQ0_9BILA</name>
<feature type="region of interest" description="Disordered" evidence="3">
    <location>
        <begin position="834"/>
        <end position="1048"/>
    </location>
</feature>
<dbReference type="SMART" id="SM00324">
    <property type="entry name" value="RhoGAP"/>
    <property type="match status" value="1"/>
</dbReference>
<dbReference type="GO" id="GO:0035023">
    <property type="term" value="P:regulation of Rho protein signal transduction"/>
    <property type="evidence" value="ECO:0007669"/>
    <property type="project" value="InterPro"/>
</dbReference>
<dbReference type="GO" id="GO:0007165">
    <property type="term" value="P:signal transduction"/>
    <property type="evidence" value="ECO:0007669"/>
    <property type="project" value="InterPro"/>
</dbReference>